<reference evidence="3" key="2">
    <citation type="submission" date="2020-09" db="EMBL/GenBank/DDBJ databases">
        <authorList>
            <person name="Sun Q."/>
            <person name="Zhou Y."/>
        </authorList>
    </citation>
    <scope>NUCLEOTIDE SEQUENCE</scope>
    <source>
        <strain evidence="3">CGMCC 4.5737</strain>
    </source>
</reference>
<evidence type="ECO:0000259" key="2">
    <source>
        <dbReference type="Pfam" id="PF14040"/>
    </source>
</evidence>
<evidence type="ECO:0000313" key="3">
    <source>
        <dbReference type="EMBL" id="GGM77233.1"/>
    </source>
</evidence>
<feature type="domain" description="Deoxyribonuclease NucA/NucB" evidence="2">
    <location>
        <begin position="224"/>
        <end position="317"/>
    </location>
</feature>
<accession>A0A8J3CKK0</accession>
<proteinExistence type="predicted"/>
<keyword evidence="4" id="KW-1185">Reference proteome</keyword>
<dbReference type="Proteomes" id="UP000637578">
    <property type="component" value="Unassembled WGS sequence"/>
</dbReference>
<gene>
    <name evidence="3" type="ORF">GCM10012275_54840</name>
</gene>
<dbReference type="Pfam" id="PF14040">
    <property type="entry name" value="DNase_NucA_NucB"/>
    <property type="match status" value="1"/>
</dbReference>
<organism evidence="3 4">
    <name type="scientific">Longimycelium tulufanense</name>
    <dbReference type="NCBI Taxonomy" id="907463"/>
    <lineage>
        <taxon>Bacteria</taxon>
        <taxon>Bacillati</taxon>
        <taxon>Actinomycetota</taxon>
        <taxon>Actinomycetes</taxon>
        <taxon>Pseudonocardiales</taxon>
        <taxon>Pseudonocardiaceae</taxon>
        <taxon>Longimycelium</taxon>
    </lineage>
</organism>
<dbReference type="InterPro" id="IPR029476">
    <property type="entry name" value="DNase_NucA_NucB"/>
</dbReference>
<evidence type="ECO:0000313" key="4">
    <source>
        <dbReference type="Proteomes" id="UP000637578"/>
    </source>
</evidence>
<dbReference type="AlphaFoldDB" id="A0A8J3CKK0"/>
<dbReference type="EMBL" id="BMMK01000038">
    <property type="protein sequence ID" value="GGM77233.1"/>
    <property type="molecule type" value="Genomic_DNA"/>
</dbReference>
<name>A0A8J3CKK0_9PSEU</name>
<feature type="region of interest" description="Disordered" evidence="1">
    <location>
        <begin position="238"/>
        <end position="261"/>
    </location>
</feature>
<comment type="caution">
    <text evidence="3">The sequence shown here is derived from an EMBL/GenBank/DDBJ whole genome shotgun (WGS) entry which is preliminary data.</text>
</comment>
<protein>
    <recommendedName>
        <fullName evidence="2">Deoxyribonuclease NucA/NucB domain-containing protein</fullName>
    </recommendedName>
</protein>
<evidence type="ECO:0000256" key="1">
    <source>
        <dbReference type="SAM" id="MobiDB-lite"/>
    </source>
</evidence>
<reference evidence="3" key="1">
    <citation type="journal article" date="2014" name="Int. J. Syst. Evol. Microbiol.">
        <title>Complete genome sequence of Corynebacterium casei LMG S-19264T (=DSM 44701T), isolated from a smear-ripened cheese.</title>
        <authorList>
            <consortium name="US DOE Joint Genome Institute (JGI-PGF)"/>
            <person name="Walter F."/>
            <person name="Albersmeier A."/>
            <person name="Kalinowski J."/>
            <person name="Ruckert C."/>
        </authorList>
    </citation>
    <scope>NUCLEOTIDE SEQUENCE</scope>
    <source>
        <strain evidence="3">CGMCC 4.5737</strain>
    </source>
</reference>
<sequence length="320" mass="34714">MSRRPGIETPPDWCYTKPYDTYYLVRDAVCGVLSGSVVTRIEKSDGTVVVTGEAKVNVVPFTYTSTSGSTWAHQVQVSAYQAWGDARLAEAHGQATVSGECEWLNSSFPRQKIYPDVTAAGEAYFDTLATAPGEVGTCRSTWALTFSVPGYPDTGPHRFRMLDVRCDNAVGGSSGVGCVIPAAAAPVIYNRAEAPELAAHVELAQQSGLPGASPQHALNRTRDQGTIDRNRSLACGDAPSIPGKSCDEYPPASSRQGLTAGGERRTFDNCGFSLPRQTGPTGVSVCMINEKDNSKQGRWHQRDYSHWRVLDGDRFFIWIR</sequence>